<feature type="domain" description="Carbohydrate kinase PfkB" evidence="7">
    <location>
        <begin position="20"/>
        <end position="293"/>
    </location>
</feature>
<dbReference type="InterPro" id="IPR017583">
    <property type="entry name" value="Tagatose/fructose_Pkinase"/>
</dbReference>
<evidence type="ECO:0000256" key="3">
    <source>
        <dbReference type="ARBA" id="ARBA00022741"/>
    </source>
</evidence>
<dbReference type="GO" id="GO:0008662">
    <property type="term" value="F:1-phosphofructokinase activity"/>
    <property type="evidence" value="ECO:0007669"/>
    <property type="project" value="InterPro"/>
</dbReference>
<evidence type="ECO:0000259" key="7">
    <source>
        <dbReference type="Pfam" id="PF00294"/>
    </source>
</evidence>
<dbReference type="GO" id="GO:0016052">
    <property type="term" value="P:carbohydrate catabolic process"/>
    <property type="evidence" value="ECO:0007669"/>
    <property type="project" value="UniProtKB-ARBA"/>
</dbReference>
<dbReference type="PIRSF" id="PIRSF000535">
    <property type="entry name" value="1PFK/6PFK/LacC"/>
    <property type="match status" value="1"/>
</dbReference>
<sequence length="314" mass="32910">MTAVILTVTLNASVDKLYRIETLRPGAVMRVKSVHNTAGGKGLNVSRVAALLGEPVRALGFVGGHTGALFESLLKDAGIEPCFTRIAAETRCCINICEEERRGSTELLEPGNPVRPDEIEAFLQDFDRHLPAAGAVVLSGSLPRGVPVNFYAELVRRAHAAQKTVLVDASGEAAVQALRAGPDFIKPNADEIRQLLGQEISGTQQALSAARQLQRGGVACAAVSLGRDGVVVSGGEGDLIGHTPDVAVVNTVGCGDSMVAAFAVGMVRGLPAEEQVRLAVAVSTANALTEETGSFRREDLAELLPRIRVEHAPG</sequence>
<evidence type="ECO:0000256" key="2">
    <source>
        <dbReference type="ARBA" id="ARBA00022679"/>
    </source>
</evidence>
<protein>
    <recommendedName>
        <fullName evidence="6">Tagatose-6-phosphate kinase</fullName>
        <ecNumber evidence="6">2.7.1.144</ecNumber>
    </recommendedName>
</protein>
<keyword evidence="3 6" id="KW-0547">Nucleotide-binding</keyword>
<dbReference type="InterPro" id="IPR029056">
    <property type="entry name" value="Ribokinase-like"/>
</dbReference>
<keyword evidence="4" id="KW-0418">Kinase</keyword>
<dbReference type="EC" id="2.7.1.144" evidence="6"/>
<dbReference type="EMBL" id="JACONZ010000001">
    <property type="protein sequence ID" value="MBC5580687.1"/>
    <property type="molecule type" value="Genomic_DNA"/>
</dbReference>
<organism evidence="8 9">
    <name type="scientific">Anaerofilum hominis</name>
    <dbReference type="NCBI Taxonomy" id="2763016"/>
    <lineage>
        <taxon>Bacteria</taxon>
        <taxon>Bacillati</taxon>
        <taxon>Bacillota</taxon>
        <taxon>Clostridia</taxon>
        <taxon>Eubacteriales</taxon>
        <taxon>Oscillospiraceae</taxon>
        <taxon>Anaerofilum</taxon>
    </lineage>
</organism>
<dbReference type="AlphaFoldDB" id="A0A923L0P5"/>
<evidence type="ECO:0000256" key="1">
    <source>
        <dbReference type="ARBA" id="ARBA00005380"/>
    </source>
</evidence>
<dbReference type="GO" id="GO:0044281">
    <property type="term" value="P:small molecule metabolic process"/>
    <property type="evidence" value="ECO:0007669"/>
    <property type="project" value="UniProtKB-ARBA"/>
</dbReference>
<dbReference type="CDD" id="cd01164">
    <property type="entry name" value="FruK_PfkB_like"/>
    <property type="match status" value="1"/>
</dbReference>
<comment type="pathway">
    <text evidence="6">Carbohydrate metabolism; D-tagatose 6-phosphate degradation; D-glyceraldehyde 3-phosphate and glycerone phosphate from D-tagatose 6-phosphate: step 1/2.</text>
</comment>
<keyword evidence="5 6" id="KW-0067">ATP-binding</keyword>
<dbReference type="PANTHER" id="PTHR46566">
    <property type="entry name" value="1-PHOSPHOFRUCTOKINASE-RELATED"/>
    <property type="match status" value="1"/>
</dbReference>
<comment type="catalytic activity">
    <reaction evidence="6">
        <text>D-tagatofuranose 6-phosphate + ATP = D-tagatofuranose 1,6-bisphosphate + ADP + H(+)</text>
        <dbReference type="Rhea" id="RHEA:12420"/>
        <dbReference type="ChEBI" id="CHEBI:15378"/>
        <dbReference type="ChEBI" id="CHEBI:30616"/>
        <dbReference type="ChEBI" id="CHEBI:58694"/>
        <dbReference type="ChEBI" id="CHEBI:58695"/>
        <dbReference type="ChEBI" id="CHEBI:456216"/>
        <dbReference type="EC" id="2.7.1.144"/>
    </reaction>
</comment>
<evidence type="ECO:0000256" key="5">
    <source>
        <dbReference type="ARBA" id="ARBA00022840"/>
    </source>
</evidence>
<dbReference type="GO" id="GO:0005524">
    <property type="term" value="F:ATP binding"/>
    <property type="evidence" value="ECO:0007669"/>
    <property type="project" value="UniProtKB-KW"/>
</dbReference>
<dbReference type="GO" id="GO:0005988">
    <property type="term" value="P:lactose metabolic process"/>
    <property type="evidence" value="ECO:0007669"/>
    <property type="project" value="UniProtKB-KW"/>
</dbReference>
<keyword evidence="6" id="KW-0423">Lactose metabolism</keyword>
<dbReference type="Pfam" id="PF00294">
    <property type="entry name" value="PfkB"/>
    <property type="match status" value="1"/>
</dbReference>
<keyword evidence="9" id="KW-1185">Reference proteome</keyword>
<gene>
    <name evidence="8" type="primary">pfkB</name>
    <name evidence="8" type="ORF">H8S23_04130</name>
</gene>
<dbReference type="FunFam" id="3.40.1190.20:FF:000001">
    <property type="entry name" value="Phosphofructokinase"/>
    <property type="match status" value="1"/>
</dbReference>
<proteinExistence type="inferred from homology"/>
<dbReference type="NCBIfam" id="TIGR03168">
    <property type="entry name" value="1-PFK"/>
    <property type="match status" value="1"/>
</dbReference>
<comment type="caution">
    <text evidence="8">The sequence shown here is derived from an EMBL/GenBank/DDBJ whole genome shotgun (WGS) entry which is preliminary data.</text>
</comment>
<dbReference type="SUPFAM" id="SSF53613">
    <property type="entry name" value="Ribokinase-like"/>
    <property type="match status" value="1"/>
</dbReference>
<comment type="similarity">
    <text evidence="1">Belongs to the carbohydrate kinase pfkB family.</text>
</comment>
<evidence type="ECO:0000313" key="9">
    <source>
        <dbReference type="Proteomes" id="UP000659630"/>
    </source>
</evidence>
<dbReference type="Gene3D" id="3.40.1190.20">
    <property type="match status" value="1"/>
</dbReference>
<accession>A0A923L0P5</accession>
<dbReference type="InterPro" id="IPR022463">
    <property type="entry name" value="1-PFruKinase"/>
</dbReference>
<reference evidence="8" key="1">
    <citation type="submission" date="2020-08" db="EMBL/GenBank/DDBJ databases">
        <title>Genome public.</title>
        <authorList>
            <person name="Liu C."/>
            <person name="Sun Q."/>
        </authorList>
    </citation>
    <scope>NUCLEOTIDE SEQUENCE</scope>
    <source>
        <strain evidence="8">BX8</strain>
    </source>
</reference>
<dbReference type="InterPro" id="IPR011611">
    <property type="entry name" value="PfkB_dom"/>
</dbReference>
<dbReference type="Proteomes" id="UP000659630">
    <property type="component" value="Unassembled WGS sequence"/>
</dbReference>
<evidence type="ECO:0000256" key="6">
    <source>
        <dbReference type="PIRNR" id="PIRNR000535"/>
    </source>
</evidence>
<dbReference type="GO" id="GO:0005829">
    <property type="term" value="C:cytosol"/>
    <property type="evidence" value="ECO:0007669"/>
    <property type="project" value="TreeGrafter"/>
</dbReference>
<keyword evidence="2 6" id="KW-0808">Transferase</keyword>
<dbReference type="PANTHER" id="PTHR46566:SF2">
    <property type="entry name" value="ATP-DEPENDENT 6-PHOSPHOFRUCTOKINASE ISOZYME 2"/>
    <property type="match status" value="1"/>
</dbReference>
<dbReference type="NCBIfam" id="TIGR03828">
    <property type="entry name" value="pfkB"/>
    <property type="match status" value="1"/>
</dbReference>
<dbReference type="GO" id="GO:0009024">
    <property type="term" value="F:tagatose-6-phosphate kinase activity"/>
    <property type="evidence" value="ECO:0007669"/>
    <property type="project" value="UniProtKB-EC"/>
</dbReference>
<comment type="similarity">
    <text evidence="6">Belongs to the carbohydrate kinase PfkB family. LacC subfamily.</text>
</comment>
<evidence type="ECO:0000313" key="8">
    <source>
        <dbReference type="EMBL" id="MBC5580687.1"/>
    </source>
</evidence>
<evidence type="ECO:0000256" key="4">
    <source>
        <dbReference type="ARBA" id="ARBA00022777"/>
    </source>
</evidence>
<name>A0A923L0P5_9FIRM</name>